<reference evidence="1 2" key="1">
    <citation type="submission" date="2022-05" db="EMBL/GenBank/DDBJ databases">
        <authorList>
            <consortium name="Genoscope - CEA"/>
            <person name="William W."/>
        </authorList>
    </citation>
    <scope>NUCLEOTIDE SEQUENCE [LARGE SCALE GENOMIC DNA]</scope>
</reference>
<dbReference type="EMBL" id="CALNXJ010000008">
    <property type="protein sequence ID" value="CAH3046083.1"/>
    <property type="molecule type" value="Genomic_DNA"/>
</dbReference>
<organism evidence="1 2">
    <name type="scientific">Pocillopora meandrina</name>
    <dbReference type="NCBI Taxonomy" id="46732"/>
    <lineage>
        <taxon>Eukaryota</taxon>
        <taxon>Metazoa</taxon>
        <taxon>Cnidaria</taxon>
        <taxon>Anthozoa</taxon>
        <taxon>Hexacorallia</taxon>
        <taxon>Scleractinia</taxon>
        <taxon>Astrocoeniina</taxon>
        <taxon>Pocilloporidae</taxon>
        <taxon>Pocillopora</taxon>
    </lineage>
</organism>
<keyword evidence="2" id="KW-1185">Reference proteome</keyword>
<accession>A0AAU9W7P1</accession>
<evidence type="ECO:0000313" key="1">
    <source>
        <dbReference type="EMBL" id="CAH3046083.1"/>
    </source>
</evidence>
<dbReference type="AlphaFoldDB" id="A0AAU9W7P1"/>
<proteinExistence type="predicted"/>
<name>A0AAU9W7P1_9CNID</name>
<comment type="caution">
    <text evidence="1">The sequence shown here is derived from an EMBL/GenBank/DDBJ whole genome shotgun (WGS) entry which is preliminary data.</text>
</comment>
<protein>
    <submittedName>
        <fullName evidence="1">Uncharacterized protein</fullName>
    </submittedName>
</protein>
<sequence>MQHPFQGINTAIFFLVRRHRFADEMVVSTHILATEGLTQMITVHQIRWMSQPFMQTPGAEAPLTVEFIGPVGELCEEHIRITMEYGEITQNMLLPILSRRQNH</sequence>
<evidence type="ECO:0000313" key="2">
    <source>
        <dbReference type="Proteomes" id="UP001159428"/>
    </source>
</evidence>
<dbReference type="Proteomes" id="UP001159428">
    <property type="component" value="Unassembled WGS sequence"/>
</dbReference>
<gene>
    <name evidence="1" type="ORF">PMEA_00033084</name>
</gene>